<keyword evidence="1" id="KW-0175">Coiled coil</keyword>
<dbReference type="RefSeq" id="WP_379230558.1">
    <property type="nucleotide sequence ID" value="NZ_JBHSTE010000001.1"/>
</dbReference>
<evidence type="ECO:0000313" key="3">
    <source>
        <dbReference type="Proteomes" id="UP001596233"/>
    </source>
</evidence>
<comment type="caution">
    <text evidence="2">The sequence shown here is derived from an EMBL/GenBank/DDBJ whole genome shotgun (WGS) entry which is preliminary data.</text>
</comment>
<evidence type="ECO:0000313" key="2">
    <source>
        <dbReference type="EMBL" id="MFC6331378.1"/>
    </source>
</evidence>
<reference evidence="3" key="1">
    <citation type="journal article" date="2019" name="Int. J. Syst. Evol. Microbiol.">
        <title>The Global Catalogue of Microorganisms (GCM) 10K type strain sequencing project: providing services to taxonomists for standard genome sequencing and annotation.</title>
        <authorList>
            <consortium name="The Broad Institute Genomics Platform"/>
            <consortium name="The Broad Institute Genome Sequencing Center for Infectious Disease"/>
            <person name="Wu L."/>
            <person name="Ma J."/>
        </authorList>
    </citation>
    <scope>NUCLEOTIDE SEQUENCE [LARGE SCALE GENOMIC DNA]</scope>
    <source>
        <strain evidence="3">PCU 280</strain>
    </source>
</reference>
<sequence length="372" mass="43953">MNKWKLMKLAICLLVIVSLMLESRLVVTAEPPSSYSAPPLVSEDEELQEILQSSLSIVEIDKEIERIQARQLILQEQLIDTELRLYEREMDIEQKREQAGKVLVAYYKGERIDLYLSLLKSRNLEQFLFSFEMIEYILSKDREVLDLFIKEQRDLQSLYEQFAAENEQLLYAEQELQQQRERVLTLEKQIDDQLSGRTDAERVELLIKQLTQFWEQQGIAHVEAYFEALAYAMNELPGWLQKNSQYLSYKGFNYTITLPEEVLNQYLQDYDPMFRYFEFDFKEDSITARGKKEDIDIEISGHYSIVEEPSNYIQFTIDELYFNGFSLPDSTKQELAQRFDLNFYPSLLVKFLRARSVAVTENELSIELKLAF</sequence>
<protein>
    <submittedName>
        <fullName evidence="2">Coiled-coil domain-containing protein</fullName>
    </submittedName>
</protein>
<keyword evidence="3" id="KW-1185">Reference proteome</keyword>
<dbReference type="EMBL" id="JBHSTE010000001">
    <property type="protein sequence ID" value="MFC6331378.1"/>
    <property type="molecule type" value="Genomic_DNA"/>
</dbReference>
<dbReference type="Gene3D" id="6.10.250.3150">
    <property type="match status" value="1"/>
</dbReference>
<dbReference type="Proteomes" id="UP001596233">
    <property type="component" value="Unassembled WGS sequence"/>
</dbReference>
<evidence type="ECO:0000256" key="1">
    <source>
        <dbReference type="SAM" id="Coils"/>
    </source>
</evidence>
<organism evidence="2 3">
    <name type="scientific">Paenibacillus septentrionalis</name>
    <dbReference type="NCBI Taxonomy" id="429342"/>
    <lineage>
        <taxon>Bacteria</taxon>
        <taxon>Bacillati</taxon>
        <taxon>Bacillota</taxon>
        <taxon>Bacilli</taxon>
        <taxon>Bacillales</taxon>
        <taxon>Paenibacillaceae</taxon>
        <taxon>Paenibacillus</taxon>
    </lineage>
</organism>
<name>A0ABW1UYZ8_9BACL</name>
<feature type="coiled-coil region" evidence="1">
    <location>
        <begin position="159"/>
        <end position="189"/>
    </location>
</feature>
<gene>
    <name evidence="2" type="ORF">ACFP56_01995</name>
</gene>
<accession>A0ABW1UYZ8</accession>
<proteinExistence type="predicted"/>